<dbReference type="AlphaFoldDB" id="A0A410QGU7"/>
<dbReference type="InterPro" id="IPR004360">
    <property type="entry name" value="Glyas_Fos-R_dOase_dom"/>
</dbReference>
<organism evidence="2 3">
    <name type="scientific">Acidilutibacter cellobiosedens</name>
    <dbReference type="NCBI Taxonomy" id="2507161"/>
    <lineage>
        <taxon>Bacteria</taxon>
        <taxon>Bacillati</taxon>
        <taxon>Bacillota</taxon>
        <taxon>Tissierellia</taxon>
        <taxon>Tissierellales</taxon>
        <taxon>Acidilutibacteraceae</taxon>
        <taxon>Acidilutibacter</taxon>
    </lineage>
</organism>
<reference evidence="3" key="1">
    <citation type="submission" date="2019-01" db="EMBL/GenBank/DDBJ databases">
        <title>Draft genomes of a novel of Sporanaerobacter strains.</title>
        <authorList>
            <person name="Ma S."/>
        </authorList>
    </citation>
    <scope>NUCLEOTIDE SEQUENCE [LARGE SCALE GENOMIC DNA]</scope>
    <source>
        <strain evidence="3">NJN-17</strain>
    </source>
</reference>
<sequence>MKPVIDHIHITVSDFERAEKFYDLLMPLLGFDLKNKEKDDIPDHEYKIIEYHHNNFSFGIVNPRSPYVNEKISRRKPGSLHHVAFYVDTPSDVNILYEQIKEIGATVVHKPQFYPEYCKDYYSFFFKDSEGIELEIVNFGRTNYFV</sequence>
<accession>A0A410QGU7</accession>
<proteinExistence type="predicted"/>
<evidence type="ECO:0000259" key="1">
    <source>
        <dbReference type="PROSITE" id="PS51819"/>
    </source>
</evidence>
<protein>
    <submittedName>
        <fullName evidence="2">Glyoxalase</fullName>
    </submittedName>
</protein>
<dbReference type="PROSITE" id="PS51819">
    <property type="entry name" value="VOC"/>
    <property type="match status" value="1"/>
</dbReference>
<dbReference type="SUPFAM" id="SSF54593">
    <property type="entry name" value="Glyoxalase/Bleomycin resistance protein/Dihydroxybiphenyl dioxygenase"/>
    <property type="match status" value="1"/>
</dbReference>
<dbReference type="InterPro" id="IPR029068">
    <property type="entry name" value="Glyas_Bleomycin-R_OHBP_Dase"/>
</dbReference>
<dbReference type="EMBL" id="CP035282">
    <property type="protein sequence ID" value="QAT63166.1"/>
    <property type="molecule type" value="Genomic_DNA"/>
</dbReference>
<dbReference type="KEGG" id="spoa:EQM13_17115"/>
<keyword evidence="3" id="KW-1185">Reference proteome</keyword>
<name>A0A410QGU7_9FIRM</name>
<dbReference type="InterPro" id="IPR037523">
    <property type="entry name" value="VOC_core"/>
</dbReference>
<dbReference type="PANTHER" id="PTHR35006:SF2">
    <property type="entry name" value="GLYOXALASE FAMILY PROTEIN (AFU_ORTHOLOGUE AFUA_5G14830)"/>
    <property type="match status" value="1"/>
</dbReference>
<dbReference type="RefSeq" id="WP_114219603.1">
    <property type="nucleotide sequence ID" value="NZ_CP035282.1"/>
</dbReference>
<dbReference type="Gene3D" id="3.10.180.10">
    <property type="entry name" value="2,3-Dihydroxybiphenyl 1,2-Dioxygenase, domain 1"/>
    <property type="match status" value="1"/>
</dbReference>
<gene>
    <name evidence="2" type="ORF">EQM13_17115</name>
</gene>
<dbReference type="Pfam" id="PF00903">
    <property type="entry name" value="Glyoxalase"/>
    <property type="match status" value="1"/>
</dbReference>
<feature type="domain" description="VOC" evidence="1">
    <location>
        <begin position="4"/>
        <end position="139"/>
    </location>
</feature>
<evidence type="ECO:0000313" key="2">
    <source>
        <dbReference type="EMBL" id="QAT63166.1"/>
    </source>
</evidence>
<evidence type="ECO:0000313" key="3">
    <source>
        <dbReference type="Proteomes" id="UP000287969"/>
    </source>
</evidence>
<dbReference type="PANTHER" id="PTHR35006">
    <property type="entry name" value="GLYOXALASE FAMILY PROTEIN (AFU_ORTHOLOGUE AFUA_5G14830)"/>
    <property type="match status" value="1"/>
</dbReference>
<dbReference type="Proteomes" id="UP000287969">
    <property type="component" value="Chromosome"/>
</dbReference>
<dbReference type="OrthoDB" id="9788468at2"/>